<protein>
    <submittedName>
        <fullName evidence="1">Glutamate mutase L</fullName>
    </submittedName>
</protein>
<name>A0A941D9N3_9MICO</name>
<dbReference type="InterPro" id="IPR006230">
    <property type="entry name" value="MutL"/>
</dbReference>
<dbReference type="EMBL" id="JAGSNF010000013">
    <property type="protein sequence ID" value="MBR7743658.1"/>
    <property type="molecule type" value="Genomic_DNA"/>
</dbReference>
<gene>
    <name evidence="1" type="ORF">KC207_10185</name>
</gene>
<keyword evidence="2" id="KW-1185">Reference proteome</keyword>
<evidence type="ECO:0000313" key="1">
    <source>
        <dbReference type="EMBL" id="MBR7743658.1"/>
    </source>
</evidence>
<sequence length="441" mass="44839">MSDAHGPVLCVDVGSTFTKGVLVDGDGTPRARAAHPTTVGTDVMDGVDAVRQELGAGDDVEVLACSSAGGGLRLAVVGYEREVTAEAGSRVGLSAGARVVHVASGPMAGADVTALRAARPDVVLLVGGTDGGNADVLLHNARRIARARVAAPVVVAGNVAAAEEVAAELAGTGRRYVVTGNVLPRIGAVEPGGARAAIREVFLEHVIGGSRLSRGRGFARLVRAATPDAVLRGVELLAQVRGEDVLVVDVGGATTDVYSVLTPQGEDAALRRDVVGTLWHARTVEADLGMRWNAGGIVEAADRERLTLPDPARAWAATVLADPGRLATTDAEWAAEEALARAAVVLAVRRHGRPGAPGERPRPLADVGLVVGSGGVLRHAPPAVSAAVVAAALTDHAGGWRVPDRAGTVLDARYLLFAVGLLADERPVAARALAAALVPSG</sequence>
<proteinExistence type="predicted"/>
<dbReference type="RefSeq" id="WP_211602910.1">
    <property type="nucleotide sequence ID" value="NZ_JAGSNF010000013.1"/>
</dbReference>
<comment type="caution">
    <text evidence="1">The sequence shown here is derived from an EMBL/GenBank/DDBJ whole genome shotgun (WGS) entry which is preliminary data.</text>
</comment>
<dbReference type="SUPFAM" id="SSF53067">
    <property type="entry name" value="Actin-like ATPase domain"/>
    <property type="match status" value="1"/>
</dbReference>
<dbReference type="AlphaFoldDB" id="A0A941D9N3"/>
<dbReference type="NCBIfam" id="TIGR01319">
    <property type="entry name" value="glmL_fam"/>
    <property type="match status" value="1"/>
</dbReference>
<dbReference type="Pfam" id="PF13941">
    <property type="entry name" value="MutL"/>
    <property type="match status" value="1"/>
</dbReference>
<organism evidence="1 2">
    <name type="scientific">Phycicoccus avicenniae</name>
    <dbReference type="NCBI Taxonomy" id="2828860"/>
    <lineage>
        <taxon>Bacteria</taxon>
        <taxon>Bacillati</taxon>
        <taxon>Actinomycetota</taxon>
        <taxon>Actinomycetes</taxon>
        <taxon>Micrococcales</taxon>
        <taxon>Intrasporangiaceae</taxon>
        <taxon>Phycicoccus</taxon>
    </lineage>
</organism>
<reference evidence="1" key="1">
    <citation type="submission" date="2021-04" db="EMBL/GenBank/DDBJ databases">
        <title>Phycicoccus avicenniae sp. nov., a novel endophytic actinomycetes isolated from branch of Avicennia mariana.</title>
        <authorList>
            <person name="Tuo L."/>
        </authorList>
    </citation>
    <scope>NUCLEOTIDE SEQUENCE</scope>
    <source>
        <strain evidence="1">BSK3Z-2</strain>
    </source>
</reference>
<dbReference type="InterPro" id="IPR043129">
    <property type="entry name" value="ATPase_NBD"/>
</dbReference>
<accession>A0A941D9N3</accession>
<evidence type="ECO:0000313" key="2">
    <source>
        <dbReference type="Proteomes" id="UP000677016"/>
    </source>
</evidence>
<dbReference type="Proteomes" id="UP000677016">
    <property type="component" value="Unassembled WGS sequence"/>
</dbReference>